<sequence length="107" mass="11462">MGRYQEIIEILDTAVGGSASPVGAHGAFWRNQTRDQFVALVIFGQKLLILGDGAESNLVKALLGRAPFGSDIGTPGGNFRRMPAGWPAIDPAKVDVIKRWIDDGCPQ</sequence>
<protein>
    <submittedName>
        <fullName evidence="1">Uncharacterized protein</fullName>
    </submittedName>
</protein>
<evidence type="ECO:0000313" key="2">
    <source>
        <dbReference type="Proteomes" id="UP000183174"/>
    </source>
</evidence>
<dbReference type="EMBL" id="FMAE01000068">
    <property type="protein sequence ID" value="SCB53505.1"/>
    <property type="molecule type" value="Genomic_DNA"/>
</dbReference>
<organism evidence="1 2">
    <name type="scientific">Bradyrhizobium yuanmingense</name>
    <dbReference type="NCBI Taxonomy" id="108015"/>
    <lineage>
        <taxon>Bacteria</taxon>
        <taxon>Pseudomonadati</taxon>
        <taxon>Pseudomonadota</taxon>
        <taxon>Alphaproteobacteria</taxon>
        <taxon>Hyphomicrobiales</taxon>
        <taxon>Nitrobacteraceae</taxon>
        <taxon>Bradyrhizobium</taxon>
    </lineage>
</organism>
<accession>A0A1C3XMW8</accession>
<evidence type="ECO:0000313" key="1">
    <source>
        <dbReference type="EMBL" id="SCB53505.1"/>
    </source>
</evidence>
<dbReference type="AlphaFoldDB" id="A0A1C3XMW8"/>
<proteinExistence type="predicted"/>
<name>A0A1C3XMW8_9BRAD</name>
<dbReference type="Proteomes" id="UP000183174">
    <property type="component" value="Unassembled WGS sequence"/>
</dbReference>
<dbReference type="RefSeq" id="WP_074448672.1">
    <property type="nucleotide sequence ID" value="NZ_FMAE01000068.1"/>
</dbReference>
<reference evidence="1 2" key="1">
    <citation type="submission" date="2016-08" db="EMBL/GenBank/DDBJ databases">
        <authorList>
            <person name="Seilhamer J.J."/>
        </authorList>
    </citation>
    <scope>NUCLEOTIDE SEQUENCE [LARGE SCALE GENOMIC DNA]</scope>
    <source>
        <strain evidence="1 2">CCBAU 10071</strain>
    </source>
</reference>
<gene>
    <name evidence="1" type="ORF">GA0061099_10684</name>
</gene>